<protein>
    <recommendedName>
        <fullName evidence="11">Peptidoglycan glycosyltransferase RodA</fullName>
        <shortName evidence="11">PGT</shortName>
        <ecNumber evidence="11">2.4.99.28</ecNumber>
    </recommendedName>
    <alternativeName>
        <fullName evidence="11">Cell elongation protein RodA</fullName>
    </alternativeName>
    <alternativeName>
        <fullName evidence="11">Cell wall polymerase</fullName>
    </alternativeName>
    <alternativeName>
        <fullName evidence="11">Peptidoglycan polymerase</fullName>
        <shortName evidence="11">PG polymerase</shortName>
    </alternativeName>
</protein>
<evidence type="ECO:0000256" key="11">
    <source>
        <dbReference type="HAMAP-Rule" id="MF_02079"/>
    </source>
</evidence>
<dbReference type="RefSeq" id="WP_181339960.1">
    <property type="nucleotide sequence ID" value="NZ_JAAKDE010000015.1"/>
</dbReference>
<dbReference type="GO" id="GO:0005886">
    <property type="term" value="C:plasma membrane"/>
    <property type="evidence" value="ECO:0007669"/>
    <property type="project" value="UniProtKB-SubCell"/>
</dbReference>
<gene>
    <name evidence="11 12" type="primary">rodA</name>
    <name evidence="12" type="ORF">G5B42_08095</name>
</gene>
<feature type="transmembrane region" description="Helical" evidence="11">
    <location>
        <begin position="52"/>
        <end position="72"/>
    </location>
</feature>
<evidence type="ECO:0000256" key="4">
    <source>
        <dbReference type="ARBA" id="ARBA00022679"/>
    </source>
</evidence>
<feature type="transmembrane region" description="Helical" evidence="11">
    <location>
        <begin position="79"/>
        <end position="97"/>
    </location>
</feature>
<keyword evidence="7 11" id="KW-0573">Peptidoglycan synthesis</keyword>
<dbReference type="AlphaFoldDB" id="A0A8J6I2X6"/>
<dbReference type="GO" id="GO:0008360">
    <property type="term" value="P:regulation of cell shape"/>
    <property type="evidence" value="ECO:0007669"/>
    <property type="project" value="UniProtKB-KW"/>
</dbReference>
<dbReference type="InterPro" id="IPR011923">
    <property type="entry name" value="RodA/MrdB"/>
</dbReference>
<proteinExistence type="inferred from homology"/>
<evidence type="ECO:0000256" key="8">
    <source>
        <dbReference type="ARBA" id="ARBA00022989"/>
    </source>
</evidence>
<dbReference type="GO" id="GO:0009252">
    <property type="term" value="P:peptidoglycan biosynthetic process"/>
    <property type="evidence" value="ECO:0007669"/>
    <property type="project" value="UniProtKB-UniRule"/>
</dbReference>
<feature type="transmembrane region" description="Helical" evidence="11">
    <location>
        <begin position="345"/>
        <end position="367"/>
    </location>
</feature>
<keyword evidence="2 11" id="KW-1003">Cell membrane</keyword>
<evidence type="ECO:0000313" key="13">
    <source>
        <dbReference type="Proteomes" id="UP000657177"/>
    </source>
</evidence>
<name>A0A8J6I2X6_9FIRM</name>
<feature type="transmembrane region" description="Helical" evidence="11">
    <location>
        <begin position="315"/>
        <end position="339"/>
    </location>
</feature>
<comment type="function">
    <text evidence="11">Peptidoglycan polymerase that is essential for cell wall elongation.</text>
</comment>
<comment type="similarity">
    <text evidence="11">Belongs to the SEDS family. MrdB/RodA subfamily.</text>
</comment>
<evidence type="ECO:0000256" key="9">
    <source>
        <dbReference type="ARBA" id="ARBA00023136"/>
    </source>
</evidence>
<evidence type="ECO:0000256" key="2">
    <source>
        <dbReference type="ARBA" id="ARBA00022475"/>
    </source>
</evidence>
<evidence type="ECO:0000313" key="12">
    <source>
        <dbReference type="EMBL" id="MBA2133499.1"/>
    </source>
</evidence>
<comment type="catalytic activity">
    <reaction evidence="11">
        <text>[GlcNAc-(1-&gt;4)-Mur2Ac(oyl-L-Ala-gamma-D-Glu-L-Lys-D-Ala-D-Ala)](n)-di-trans,octa-cis-undecaprenyl diphosphate + beta-D-GlcNAc-(1-&gt;4)-Mur2Ac(oyl-L-Ala-gamma-D-Glu-L-Lys-D-Ala-D-Ala)-di-trans,octa-cis-undecaprenyl diphosphate = [GlcNAc-(1-&gt;4)-Mur2Ac(oyl-L-Ala-gamma-D-Glu-L-Lys-D-Ala-D-Ala)](n+1)-di-trans,octa-cis-undecaprenyl diphosphate + di-trans,octa-cis-undecaprenyl diphosphate + H(+)</text>
        <dbReference type="Rhea" id="RHEA:23708"/>
        <dbReference type="Rhea" id="RHEA-COMP:9602"/>
        <dbReference type="Rhea" id="RHEA-COMP:9603"/>
        <dbReference type="ChEBI" id="CHEBI:15378"/>
        <dbReference type="ChEBI" id="CHEBI:58405"/>
        <dbReference type="ChEBI" id="CHEBI:60033"/>
        <dbReference type="ChEBI" id="CHEBI:78435"/>
        <dbReference type="EC" id="2.4.99.28"/>
    </reaction>
</comment>
<dbReference type="InterPro" id="IPR001182">
    <property type="entry name" value="FtsW/RodA"/>
</dbReference>
<dbReference type="PANTHER" id="PTHR30474:SF1">
    <property type="entry name" value="PEPTIDOGLYCAN GLYCOSYLTRANSFERASE MRDB"/>
    <property type="match status" value="1"/>
</dbReference>
<dbReference type="PANTHER" id="PTHR30474">
    <property type="entry name" value="CELL CYCLE PROTEIN"/>
    <property type="match status" value="1"/>
</dbReference>
<dbReference type="NCBIfam" id="TIGR02210">
    <property type="entry name" value="rodA_shape"/>
    <property type="match status" value="1"/>
</dbReference>
<dbReference type="EC" id="2.4.99.28" evidence="11"/>
<dbReference type="Pfam" id="PF01098">
    <property type="entry name" value="FTSW_RODA_SPOVE"/>
    <property type="match status" value="1"/>
</dbReference>
<evidence type="ECO:0000256" key="1">
    <source>
        <dbReference type="ARBA" id="ARBA00004141"/>
    </source>
</evidence>
<organism evidence="12 13">
    <name type="scientific">Capillibacterium thermochitinicola</name>
    <dbReference type="NCBI Taxonomy" id="2699427"/>
    <lineage>
        <taxon>Bacteria</taxon>
        <taxon>Bacillati</taxon>
        <taxon>Bacillota</taxon>
        <taxon>Capillibacterium</taxon>
    </lineage>
</organism>
<evidence type="ECO:0000256" key="7">
    <source>
        <dbReference type="ARBA" id="ARBA00022984"/>
    </source>
</evidence>
<evidence type="ECO:0000256" key="5">
    <source>
        <dbReference type="ARBA" id="ARBA00022692"/>
    </source>
</evidence>
<feature type="transmembrane region" description="Helical" evidence="11">
    <location>
        <begin position="274"/>
        <end position="303"/>
    </location>
</feature>
<dbReference type="InterPro" id="IPR018365">
    <property type="entry name" value="Cell_cycle_FtsW-rel_CS"/>
</dbReference>
<evidence type="ECO:0000256" key="6">
    <source>
        <dbReference type="ARBA" id="ARBA00022960"/>
    </source>
</evidence>
<comment type="caution">
    <text evidence="12">The sequence shown here is derived from an EMBL/GenBank/DDBJ whole genome shotgun (WGS) entry which is preliminary data.</text>
</comment>
<keyword evidence="9 11" id="KW-0472">Membrane</keyword>
<keyword evidence="10 11" id="KW-0961">Cell wall biogenesis/degradation</keyword>
<feature type="transmembrane region" description="Helical" evidence="11">
    <location>
        <begin position="12"/>
        <end position="32"/>
    </location>
</feature>
<keyword evidence="4 11" id="KW-0808">Transferase</keyword>
<reference evidence="12" key="1">
    <citation type="submission" date="2020-06" db="EMBL/GenBank/DDBJ databases">
        <title>Novel chitinolytic bacterium.</title>
        <authorList>
            <person name="Ungkulpasvich U."/>
            <person name="Kosugi A."/>
            <person name="Uke A."/>
        </authorList>
    </citation>
    <scope>NUCLEOTIDE SEQUENCE</scope>
    <source>
        <strain evidence="12">UUS1-1</strain>
    </source>
</reference>
<feature type="transmembrane region" description="Helical" evidence="11">
    <location>
        <begin position="150"/>
        <end position="179"/>
    </location>
</feature>
<keyword evidence="8 11" id="KW-1133">Transmembrane helix</keyword>
<comment type="pathway">
    <text evidence="11">Cell wall biogenesis; peptidoglycan biosynthesis.</text>
</comment>
<sequence length="379" mass="42625">MWDKKTLKNIDYYLLVSVFLLVIIGLVMVYSATRNNYDLTGGDPYAIVKKQLVAAAIGVVGMVFIMFSDYRLPDLMYQILYGLNLLLLVMVLSPLGLEVKGAKSWINLGGFSLQPSEFAKLLVILTLAKHLAEKEEIDSFWDLWSPFVHIALPLLLILLQPDLGTTLVFIFFFFVMLFVAGYSRRFLLLIILAGVMSLVLLFASHYFFGTPLPFKEYQIRRMMIFLNPDRDPTGSGWNVRQAIIAVGSGRFFGKGLFQGTQGRLGFLPESHNDFIFAILCEELGFIGGFLTLVLFFILIWRCLVIIQQAKDKNGALVAAGIMAMFLFHILENIGMNIGIMPITGIPLPFISSGGSSMITNLFAIGFLENIWIRRQKLLF</sequence>
<dbReference type="UniPathway" id="UPA00219"/>
<dbReference type="GO" id="GO:0008955">
    <property type="term" value="F:peptidoglycan glycosyltransferase activity"/>
    <property type="evidence" value="ECO:0007669"/>
    <property type="project" value="UniProtKB-UniRule"/>
</dbReference>
<keyword evidence="13" id="KW-1185">Reference proteome</keyword>
<keyword evidence="5 11" id="KW-0812">Transmembrane</keyword>
<dbReference type="GO" id="GO:0051301">
    <property type="term" value="P:cell division"/>
    <property type="evidence" value="ECO:0007669"/>
    <property type="project" value="InterPro"/>
</dbReference>
<evidence type="ECO:0000256" key="10">
    <source>
        <dbReference type="ARBA" id="ARBA00023316"/>
    </source>
</evidence>
<accession>A0A8J6I2X6</accession>
<dbReference type="PROSITE" id="PS00428">
    <property type="entry name" value="FTSW_RODA_SPOVE"/>
    <property type="match status" value="1"/>
</dbReference>
<comment type="subcellular location">
    <subcellularLocation>
        <location evidence="11">Cell membrane</location>
        <topology evidence="11">Multi-pass membrane protein</topology>
    </subcellularLocation>
    <subcellularLocation>
        <location evidence="1">Membrane</location>
        <topology evidence="1">Multi-pass membrane protein</topology>
    </subcellularLocation>
</comment>
<dbReference type="EMBL" id="JAAKDE010000015">
    <property type="protein sequence ID" value="MBA2133499.1"/>
    <property type="molecule type" value="Genomic_DNA"/>
</dbReference>
<dbReference type="Proteomes" id="UP000657177">
    <property type="component" value="Unassembled WGS sequence"/>
</dbReference>
<dbReference type="GO" id="GO:0032153">
    <property type="term" value="C:cell division site"/>
    <property type="evidence" value="ECO:0007669"/>
    <property type="project" value="TreeGrafter"/>
</dbReference>
<keyword evidence="6 11" id="KW-0133">Cell shape</keyword>
<dbReference type="HAMAP" id="MF_02079">
    <property type="entry name" value="PGT_RodA"/>
    <property type="match status" value="1"/>
</dbReference>
<feature type="transmembrane region" description="Helical" evidence="11">
    <location>
        <begin position="186"/>
        <end position="208"/>
    </location>
</feature>
<dbReference type="GO" id="GO:0071555">
    <property type="term" value="P:cell wall organization"/>
    <property type="evidence" value="ECO:0007669"/>
    <property type="project" value="UniProtKB-KW"/>
</dbReference>
<keyword evidence="3 11" id="KW-0328">Glycosyltransferase</keyword>
<dbReference type="GO" id="GO:0015648">
    <property type="term" value="F:lipid-linked peptidoglycan transporter activity"/>
    <property type="evidence" value="ECO:0007669"/>
    <property type="project" value="TreeGrafter"/>
</dbReference>
<evidence type="ECO:0000256" key="3">
    <source>
        <dbReference type="ARBA" id="ARBA00022676"/>
    </source>
</evidence>